<name>A0AC61SAY1_9EURY</name>
<dbReference type="Proteomes" id="UP000315423">
    <property type="component" value="Unassembled WGS sequence"/>
</dbReference>
<evidence type="ECO:0000313" key="1">
    <source>
        <dbReference type="EMBL" id="TKY91776.1"/>
    </source>
</evidence>
<reference evidence="1" key="1">
    <citation type="submission" date="2018-09" db="EMBL/GenBank/DDBJ databases">
        <title>A genomic encyclopedia of anaerobic methanotrophic archaea.</title>
        <authorList>
            <person name="Skennerton C.T."/>
            <person name="Chadwick G.L."/>
            <person name="Laso-Perez R."/>
            <person name="Leu A.O."/>
            <person name="Speth D.R."/>
            <person name="Yu H."/>
            <person name="Morgan-Lang C."/>
            <person name="Hatzenpichler R."/>
            <person name="Goudeau D."/>
            <person name="Malmstrom R."/>
            <person name="Woyke T."/>
            <person name="Hallam S."/>
            <person name="Tyson G.W."/>
            <person name="Wegener G."/>
            <person name="Boetius A."/>
            <person name="Orphan V.J."/>
        </authorList>
    </citation>
    <scope>NUCLEOTIDE SEQUENCE</scope>
    <source>
        <strain evidence="1">CONS3730D10UFb2</strain>
    </source>
</reference>
<evidence type="ECO:0000313" key="2">
    <source>
        <dbReference type="Proteomes" id="UP000315423"/>
    </source>
</evidence>
<sequence>MTEKTIEDINTRIADGSVHVVTAEEMPDIVSQLGPEQAAKEVDIVTTGTFGAMCSSGVWMNFGHSDPPIKMQRLWLNDVEAYTGVAAVDAYIGAAQLSSTRGMEYGGAHVIEDLVSGKSIDIHATSQGTDCYPRKLLDTTLTIEDLNQAIMMNPRNAYQKYACASNSSNRILQTYMGTLLPNCGNITYSGSGILSPLSNDPEYRTIGMGTRIFLCGTQGYVTGEGTQHDPDNQFGTLMVQGDLKKMDKKYIRAATFNGYGTSLYVGIGIPIPILNSDLAKATAVTDADITTSILDYSVPRRDKPVLRNVTYEELKSGMIDINGHEILTSSLSSFHDARSIATELKEWVKQGKFYPTLPVERISSTRVCKPMKQIKEPLMVVDVMATQITTIRQGLCIEDAAKIIMDSSFSHLPVVSEEDKLVGIITAWDIAKAVAENKYNKLDDVMTKDVIKADATEPIDIAACRLDQHNISAMPVIDKHGRVVGIITSDDFSKLMARRRDR</sequence>
<gene>
    <name evidence="1" type="ORF">C5S46_04080</name>
</gene>
<comment type="caution">
    <text evidence="1">The sequence shown here is derived from an EMBL/GenBank/DDBJ whole genome shotgun (WGS) entry which is preliminary data.</text>
</comment>
<proteinExistence type="predicted"/>
<organism evidence="1 2">
    <name type="scientific">Candidatus Methanomarinus sp</name>
    <dbReference type="NCBI Taxonomy" id="3386244"/>
    <lineage>
        <taxon>Archaea</taxon>
        <taxon>Methanobacteriati</taxon>
        <taxon>Methanobacteriota</taxon>
        <taxon>Stenosarchaea group</taxon>
        <taxon>Methanomicrobia</taxon>
        <taxon>Methanosarcinales</taxon>
        <taxon>ANME-2 cluster</taxon>
        <taxon>Candidatus Methanocomedenaceae</taxon>
        <taxon>Candidatus Methanomarinus</taxon>
    </lineage>
</organism>
<accession>A0AC61SAY1</accession>
<protein>
    <submittedName>
        <fullName evidence="1">CBS domain-containing protein</fullName>
    </submittedName>
</protein>
<dbReference type="EMBL" id="QYBA01000132">
    <property type="protein sequence ID" value="TKY91776.1"/>
    <property type="molecule type" value="Genomic_DNA"/>
</dbReference>